<comment type="similarity">
    <text evidence="1">Belongs to the LytR/CpsA/Psr (LCP) family.</text>
</comment>
<dbReference type="AlphaFoldDB" id="A0A1T4QMZ1"/>
<dbReference type="Proteomes" id="UP000190637">
    <property type="component" value="Unassembled WGS sequence"/>
</dbReference>
<accession>A0A1T4QMZ1</accession>
<feature type="domain" description="LytR/CpsA/Psr regulator C-terminal" evidence="5">
    <location>
        <begin position="368"/>
        <end position="452"/>
    </location>
</feature>
<feature type="compositionally biased region" description="Acidic residues" evidence="2">
    <location>
        <begin position="344"/>
        <end position="358"/>
    </location>
</feature>
<feature type="region of interest" description="Disordered" evidence="2">
    <location>
        <begin position="335"/>
        <end position="364"/>
    </location>
</feature>
<name>A0A1T4QMZ1_9ACTN</name>
<dbReference type="Pfam" id="PF03816">
    <property type="entry name" value="LytR_cpsA_psr"/>
    <property type="match status" value="1"/>
</dbReference>
<dbReference type="InterPro" id="IPR050922">
    <property type="entry name" value="LytR/CpsA/Psr_CW_biosynth"/>
</dbReference>
<dbReference type="NCBIfam" id="TIGR00350">
    <property type="entry name" value="lytR_cpsA_psr"/>
    <property type="match status" value="1"/>
</dbReference>
<organism evidence="6 7">
    <name type="scientific">Marinactinospora thermotolerans DSM 45154</name>
    <dbReference type="NCBI Taxonomy" id="1122192"/>
    <lineage>
        <taxon>Bacteria</taxon>
        <taxon>Bacillati</taxon>
        <taxon>Actinomycetota</taxon>
        <taxon>Actinomycetes</taxon>
        <taxon>Streptosporangiales</taxon>
        <taxon>Nocardiopsidaceae</taxon>
        <taxon>Marinactinospora</taxon>
    </lineage>
</organism>
<proteinExistence type="inferred from homology"/>
<feature type="transmembrane region" description="Helical" evidence="3">
    <location>
        <begin position="20"/>
        <end position="45"/>
    </location>
</feature>
<dbReference type="InterPro" id="IPR027381">
    <property type="entry name" value="LytR/CpsA/Psr_C"/>
</dbReference>
<dbReference type="InterPro" id="IPR004474">
    <property type="entry name" value="LytR_CpsA_psr"/>
</dbReference>
<sequence length="481" mass="50557">MSRKRSPARASRRRSVGRSLTSGGWVAVATTAMVIGGSLTAYGAYYDIYGNISQENIDRDALGDSPAKVEGVVNIMVIGSDVRTGDNADYGTAEGERPDTLVIAHLSPSRGSATLVNLPRDSLVALPDCPATETKPGQAAHRAMIGEAMNNGGVQCLWKTVQELTGVHIDHFVSVDFTGFKGMVDSLGGVDMCIPTDLKDEKAKLDLKAGQQTLNGEQSLAYVRSRYAQGDGSDLGRIERQQEFMGAMLRKVTSGDTLSSPTTLYDFLGSVTESITTDDEFTVDTMADIAITMREVDLGNIKFVTVPNGQAPDDPNRIAWREPDASQLFQAIASDTGLDTDAPEKDEEEKEEEPEPAEADVAPAAPAEVSVTVHNGTDVSGLAAEIAATLQAEGFVIAGTGNPEGAPPERTTVYHDTGLRSHAQAVAEALPDATVEELPGIGTTVRLVLAGDQHGPGGEDTAALPSSVEAVDATAKQNACG</sequence>
<dbReference type="STRING" id="1122192.SAMN02745673_02311"/>
<protein>
    <submittedName>
        <fullName evidence="6">Transcriptional attenuator, LytR family</fullName>
    </submittedName>
</protein>
<keyword evidence="3" id="KW-0472">Membrane</keyword>
<evidence type="ECO:0000256" key="1">
    <source>
        <dbReference type="ARBA" id="ARBA00006068"/>
    </source>
</evidence>
<evidence type="ECO:0000256" key="2">
    <source>
        <dbReference type="SAM" id="MobiDB-lite"/>
    </source>
</evidence>
<evidence type="ECO:0000259" key="5">
    <source>
        <dbReference type="Pfam" id="PF13399"/>
    </source>
</evidence>
<dbReference type="RefSeq" id="WP_235000926.1">
    <property type="nucleotide sequence ID" value="NZ_FUWS01000005.1"/>
</dbReference>
<dbReference type="PANTHER" id="PTHR33392">
    <property type="entry name" value="POLYISOPRENYL-TEICHOIC ACID--PEPTIDOGLYCAN TEICHOIC ACID TRANSFERASE TAGU"/>
    <property type="match status" value="1"/>
</dbReference>
<evidence type="ECO:0000313" key="7">
    <source>
        <dbReference type="Proteomes" id="UP000190637"/>
    </source>
</evidence>
<dbReference type="PANTHER" id="PTHR33392:SF6">
    <property type="entry name" value="POLYISOPRENYL-TEICHOIC ACID--PEPTIDOGLYCAN TEICHOIC ACID TRANSFERASE TAGU"/>
    <property type="match status" value="1"/>
</dbReference>
<dbReference type="Gene3D" id="3.40.630.190">
    <property type="entry name" value="LCP protein"/>
    <property type="match status" value="1"/>
</dbReference>
<keyword evidence="3" id="KW-1133">Transmembrane helix</keyword>
<keyword evidence="7" id="KW-1185">Reference proteome</keyword>
<dbReference type="Pfam" id="PF13399">
    <property type="entry name" value="LytR_C"/>
    <property type="match status" value="1"/>
</dbReference>
<evidence type="ECO:0000259" key="4">
    <source>
        <dbReference type="Pfam" id="PF03816"/>
    </source>
</evidence>
<feature type="domain" description="Cell envelope-related transcriptional attenuator" evidence="4">
    <location>
        <begin position="97"/>
        <end position="253"/>
    </location>
</feature>
<dbReference type="EMBL" id="FUWS01000005">
    <property type="protein sequence ID" value="SKA04821.1"/>
    <property type="molecule type" value="Genomic_DNA"/>
</dbReference>
<dbReference type="Gene3D" id="3.30.70.2390">
    <property type="match status" value="1"/>
</dbReference>
<keyword evidence="3" id="KW-0812">Transmembrane</keyword>
<evidence type="ECO:0000256" key="3">
    <source>
        <dbReference type="SAM" id="Phobius"/>
    </source>
</evidence>
<reference evidence="6 7" key="1">
    <citation type="submission" date="2017-02" db="EMBL/GenBank/DDBJ databases">
        <authorList>
            <person name="Peterson S.W."/>
        </authorList>
    </citation>
    <scope>NUCLEOTIDE SEQUENCE [LARGE SCALE GENOMIC DNA]</scope>
    <source>
        <strain evidence="6 7">DSM 45154</strain>
    </source>
</reference>
<gene>
    <name evidence="6" type="ORF">SAMN02745673_02311</name>
</gene>
<evidence type="ECO:0000313" key="6">
    <source>
        <dbReference type="EMBL" id="SKA04821.1"/>
    </source>
</evidence>